<evidence type="ECO:0000256" key="1">
    <source>
        <dbReference type="ARBA" id="ARBA00006484"/>
    </source>
</evidence>
<dbReference type="AlphaFoldDB" id="A0AAD4MUS4"/>
<comment type="similarity">
    <text evidence="1">Belongs to the short-chain dehydrogenases/reductases (SDR) family.</text>
</comment>
<proteinExistence type="inferred from homology"/>
<dbReference type="CDD" id="cd05327">
    <property type="entry name" value="retinol-DH_like_SDR_c_like"/>
    <property type="match status" value="1"/>
</dbReference>
<dbReference type="SUPFAM" id="SSF51735">
    <property type="entry name" value="NAD(P)-binding Rossmann-fold domains"/>
    <property type="match status" value="1"/>
</dbReference>
<dbReference type="PANTHER" id="PTHR24320:SF282">
    <property type="entry name" value="WW DOMAIN-CONTAINING OXIDOREDUCTASE"/>
    <property type="match status" value="1"/>
</dbReference>
<dbReference type="Gene3D" id="3.40.50.720">
    <property type="entry name" value="NAD(P)-binding Rossmann-like Domain"/>
    <property type="match status" value="1"/>
</dbReference>
<dbReference type="EMBL" id="JAKKPZ010000069">
    <property type="protein sequence ID" value="KAI1704309.1"/>
    <property type="molecule type" value="Genomic_DNA"/>
</dbReference>
<keyword evidence="3" id="KW-0560">Oxidoreductase</keyword>
<evidence type="ECO:0000313" key="5">
    <source>
        <dbReference type="EMBL" id="KAI1704309.1"/>
    </source>
</evidence>
<protein>
    <submittedName>
        <fullName evidence="5">Short chain dehydrogenase domain-containing protein</fullName>
    </submittedName>
</protein>
<dbReference type="InterPro" id="IPR036291">
    <property type="entry name" value="NAD(P)-bd_dom_sf"/>
</dbReference>
<evidence type="ECO:0000313" key="6">
    <source>
        <dbReference type="Proteomes" id="UP001201812"/>
    </source>
</evidence>
<gene>
    <name evidence="5" type="ORF">DdX_14305</name>
</gene>
<dbReference type="InterPro" id="IPR002347">
    <property type="entry name" value="SDR_fam"/>
</dbReference>
<organism evidence="5 6">
    <name type="scientific">Ditylenchus destructor</name>
    <dbReference type="NCBI Taxonomy" id="166010"/>
    <lineage>
        <taxon>Eukaryota</taxon>
        <taxon>Metazoa</taxon>
        <taxon>Ecdysozoa</taxon>
        <taxon>Nematoda</taxon>
        <taxon>Chromadorea</taxon>
        <taxon>Rhabditida</taxon>
        <taxon>Tylenchina</taxon>
        <taxon>Tylenchomorpha</taxon>
        <taxon>Sphaerularioidea</taxon>
        <taxon>Anguinidae</taxon>
        <taxon>Anguininae</taxon>
        <taxon>Ditylenchus</taxon>
    </lineage>
</organism>
<sequence length="387" mass="43455">MFWLTLYLWDVIRCIFRMLCTVSSKENSRSKNKIKDTESRQKFGFSSTTTEVLQGIDLRGKTIAITGTTSGIGLETARSLALHGAHVVMMNRNVELSENVRRKICDEVDSDKEHSPGETLTWGNVMDRNLPHFVGIRTFKNMNPQVDIIEMDLSSLKSVRQAAEEFISKGWPLDVLILNAGLTSWGKEQSADGHERTFAVNHLGHFYLTNLLMDKLRASAPSRLVVVSSELHAITGIRASDDTESKLKKLVPTPGVKYASVRLYAYSKLCNVLFANKVHRLAHQNGVHTYVLHPGVVHTDIARGNKFLARLFHFFATPYSKSAEQGAATTVYCAATPYTKNESGLYYENCGASDKRLDKALAHDQLLQDALWQQSMEFIKEFETAHK</sequence>
<keyword evidence="4" id="KW-0732">Signal</keyword>
<feature type="signal peptide" evidence="4">
    <location>
        <begin position="1"/>
        <end position="24"/>
    </location>
</feature>
<keyword evidence="6" id="KW-1185">Reference proteome</keyword>
<name>A0AAD4MUS4_9BILA</name>
<dbReference type="Proteomes" id="UP001201812">
    <property type="component" value="Unassembled WGS sequence"/>
</dbReference>
<feature type="chain" id="PRO_5041908021" evidence="4">
    <location>
        <begin position="25"/>
        <end position="387"/>
    </location>
</feature>
<dbReference type="GO" id="GO:0016491">
    <property type="term" value="F:oxidoreductase activity"/>
    <property type="evidence" value="ECO:0007669"/>
    <property type="project" value="UniProtKB-KW"/>
</dbReference>
<evidence type="ECO:0000256" key="3">
    <source>
        <dbReference type="ARBA" id="ARBA00023002"/>
    </source>
</evidence>
<evidence type="ECO:0000256" key="2">
    <source>
        <dbReference type="ARBA" id="ARBA00022857"/>
    </source>
</evidence>
<dbReference type="Pfam" id="PF00106">
    <property type="entry name" value="adh_short"/>
    <property type="match status" value="2"/>
</dbReference>
<comment type="caution">
    <text evidence="5">The sequence shown here is derived from an EMBL/GenBank/DDBJ whole genome shotgun (WGS) entry which is preliminary data.</text>
</comment>
<keyword evidence="2" id="KW-0521">NADP</keyword>
<accession>A0AAD4MUS4</accession>
<evidence type="ECO:0000256" key="4">
    <source>
        <dbReference type="SAM" id="SignalP"/>
    </source>
</evidence>
<dbReference type="PANTHER" id="PTHR24320">
    <property type="entry name" value="RETINOL DEHYDROGENASE"/>
    <property type="match status" value="1"/>
</dbReference>
<reference evidence="5" key="1">
    <citation type="submission" date="2022-01" db="EMBL/GenBank/DDBJ databases">
        <title>Genome Sequence Resource for Two Populations of Ditylenchus destructor, the Migratory Endoparasitic Phytonematode.</title>
        <authorList>
            <person name="Zhang H."/>
            <person name="Lin R."/>
            <person name="Xie B."/>
        </authorList>
    </citation>
    <scope>NUCLEOTIDE SEQUENCE</scope>
    <source>
        <strain evidence="5">BazhouSP</strain>
    </source>
</reference>